<dbReference type="Proteomes" id="UP000460272">
    <property type="component" value="Unassembled WGS sequence"/>
</dbReference>
<keyword evidence="1" id="KW-0560">Oxidoreductase</keyword>
<comment type="caution">
    <text evidence="4">The sequence shown here is derived from an EMBL/GenBank/DDBJ whole genome shotgun (WGS) entry which is preliminary data.</text>
</comment>
<dbReference type="InterPro" id="IPR003819">
    <property type="entry name" value="TauD/TfdA-like"/>
</dbReference>
<evidence type="ECO:0000256" key="2">
    <source>
        <dbReference type="ARBA" id="ARBA00023004"/>
    </source>
</evidence>
<dbReference type="SUPFAM" id="SSF51197">
    <property type="entry name" value="Clavaminate synthase-like"/>
    <property type="match status" value="1"/>
</dbReference>
<sequence length="288" mass="31065">MDFSLASVVPQRVGSPAEARAEVGERGAAILPGCRDQDAALAAGRAFLGGDLRRFGLQFEATKAKQEAEAAVVDDQPADERGRKRRFTATAERMTPHNDGFGFGDFGPDYLFLWCGRPDGYGEGASFLVDGLRLLEAMAEDPEYAPVARFAWHTEIDQSEPNFPLAAHAPIARWLPGSGRVQVRHHPFQAPVPGQAPQDEAAHAALIERWSRAVTMARDAGPMFQAAAGDLICVDNYRLTHGRDGYRDPARVMLSIWGWSAAAIAVPEGPLDIVRPVIPPAMAAGKAT</sequence>
<evidence type="ECO:0000313" key="5">
    <source>
        <dbReference type="Proteomes" id="UP000460272"/>
    </source>
</evidence>
<dbReference type="Pfam" id="PF02668">
    <property type="entry name" value="TauD"/>
    <property type="match status" value="1"/>
</dbReference>
<evidence type="ECO:0000259" key="3">
    <source>
        <dbReference type="Pfam" id="PF02668"/>
    </source>
</evidence>
<keyword evidence="5" id="KW-1185">Reference proteome</keyword>
<accession>A0A6P2BNY5</accession>
<gene>
    <name evidence="4" type="ORF">EAS64_40490</name>
</gene>
<name>A0A6P2BNY5_9ACTN</name>
<dbReference type="Gene3D" id="3.60.130.10">
    <property type="entry name" value="Clavaminate synthase-like"/>
    <property type="match status" value="1"/>
</dbReference>
<protein>
    <recommendedName>
        <fullName evidence="3">TauD/TfdA-like domain-containing protein</fullName>
    </recommendedName>
</protein>
<evidence type="ECO:0000256" key="1">
    <source>
        <dbReference type="ARBA" id="ARBA00023002"/>
    </source>
</evidence>
<keyword evidence="2" id="KW-0408">Iron</keyword>
<reference evidence="4 5" key="1">
    <citation type="submission" date="2018-11" db="EMBL/GenBank/DDBJ databases">
        <title>Trebonia kvetii gen.nov., sp.nov., a novel acidophilic actinobacterium, and proposal of the new actinobacterial family Treboniaceae fam. nov.</title>
        <authorList>
            <person name="Rapoport D."/>
            <person name="Sagova-Mareckova M."/>
            <person name="Sedlacek I."/>
            <person name="Provaznik J."/>
            <person name="Kralova S."/>
            <person name="Pavlinic D."/>
            <person name="Benes V."/>
            <person name="Kopecky J."/>
        </authorList>
    </citation>
    <scope>NUCLEOTIDE SEQUENCE [LARGE SCALE GENOMIC DNA]</scope>
    <source>
        <strain evidence="4 5">15Tr583</strain>
    </source>
</reference>
<dbReference type="GO" id="GO:0016491">
    <property type="term" value="F:oxidoreductase activity"/>
    <property type="evidence" value="ECO:0007669"/>
    <property type="project" value="UniProtKB-KW"/>
</dbReference>
<proteinExistence type="predicted"/>
<organism evidence="4 5">
    <name type="scientific">Trebonia kvetii</name>
    <dbReference type="NCBI Taxonomy" id="2480626"/>
    <lineage>
        <taxon>Bacteria</taxon>
        <taxon>Bacillati</taxon>
        <taxon>Actinomycetota</taxon>
        <taxon>Actinomycetes</taxon>
        <taxon>Streptosporangiales</taxon>
        <taxon>Treboniaceae</taxon>
        <taxon>Trebonia</taxon>
    </lineage>
</organism>
<evidence type="ECO:0000313" key="4">
    <source>
        <dbReference type="EMBL" id="TVY99915.1"/>
    </source>
</evidence>
<dbReference type="InterPro" id="IPR042098">
    <property type="entry name" value="TauD-like_sf"/>
</dbReference>
<dbReference type="RefSeq" id="WP_145862023.1">
    <property type="nucleotide sequence ID" value="NZ_RPFW01000011.1"/>
</dbReference>
<dbReference type="AlphaFoldDB" id="A0A6P2BNY5"/>
<dbReference type="OrthoDB" id="9769888at2"/>
<dbReference type="EMBL" id="RPFW01000011">
    <property type="protein sequence ID" value="TVY99915.1"/>
    <property type="molecule type" value="Genomic_DNA"/>
</dbReference>
<feature type="domain" description="TauD/TfdA-like" evidence="3">
    <location>
        <begin position="17"/>
        <end position="257"/>
    </location>
</feature>